<dbReference type="SUPFAM" id="SSF55550">
    <property type="entry name" value="SH2 domain"/>
    <property type="match status" value="1"/>
</dbReference>
<evidence type="ECO:0000256" key="2">
    <source>
        <dbReference type="ARBA" id="ARBA00022679"/>
    </source>
</evidence>
<dbReference type="SUPFAM" id="SSF50044">
    <property type="entry name" value="SH3-domain"/>
    <property type="match status" value="1"/>
</dbReference>
<feature type="binding site" evidence="11">
    <location>
        <position position="274"/>
    </location>
    <ligand>
        <name>ATP</name>
        <dbReference type="ChEBI" id="CHEBI:30616"/>
    </ligand>
</feature>
<keyword evidence="4 12" id="KW-0418">Kinase</keyword>
<dbReference type="GO" id="GO:0002009">
    <property type="term" value="P:morphogenesis of an epithelium"/>
    <property type="evidence" value="ECO:0007669"/>
    <property type="project" value="UniProtKB-ARBA"/>
</dbReference>
<evidence type="ECO:0000259" key="15">
    <source>
        <dbReference type="PROSITE" id="PS50002"/>
    </source>
</evidence>
<dbReference type="Pfam" id="PF00017">
    <property type="entry name" value="SH2"/>
    <property type="match status" value="1"/>
</dbReference>
<dbReference type="PROSITE" id="PS00107">
    <property type="entry name" value="PROTEIN_KINASE_ATP"/>
    <property type="match status" value="1"/>
</dbReference>
<dbReference type="AlphaFoldDB" id="A0AAV2RNW1"/>
<keyword evidence="7 12" id="KW-0829">Tyrosine-protein kinase</keyword>
<dbReference type="CDD" id="cd11845">
    <property type="entry name" value="SH3_Src_like"/>
    <property type="match status" value="1"/>
</dbReference>
<dbReference type="InterPro" id="IPR036860">
    <property type="entry name" value="SH2_dom_sf"/>
</dbReference>
<dbReference type="PANTHER" id="PTHR24418">
    <property type="entry name" value="TYROSINE-PROTEIN KINASE"/>
    <property type="match status" value="1"/>
</dbReference>
<comment type="catalytic activity">
    <reaction evidence="8 12">
        <text>L-tyrosyl-[protein] + ATP = O-phospho-L-tyrosyl-[protein] + ADP + H(+)</text>
        <dbReference type="Rhea" id="RHEA:10596"/>
        <dbReference type="Rhea" id="RHEA-COMP:10136"/>
        <dbReference type="Rhea" id="RHEA-COMP:20101"/>
        <dbReference type="ChEBI" id="CHEBI:15378"/>
        <dbReference type="ChEBI" id="CHEBI:30616"/>
        <dbReference type="ChEBI" id="CHEBI:46858"/>
        <dbReference type="ChEBI" id="CHEBI:61978"/>
        <dbReference type="ChEBI" id="CHEBI:456216"/>
        <dbReference type="EC" id="2.7.10.2"/>
    </reaction>
</comment>
<dbReference type="InterPro" id="IPR050198">
    <property type="entry name" value="Non-receptor_tyrosine_kinases"/>
</dbReference>
<dbReference type="InterPro" id="IPR000980">
    <property type="entry name" value="SH2"/>
</dbReference>
<evidence type="ECO:0000256" key="9">
    <source>
        <dbReference type="PROSITE-ProRule" id="PRU00191"/>
    </source>
</evidence>
<dbReference type="PRINTS" id="PR00109">
    <property type="entry name" value="TYRKINASE"/>
</dbReference>
<dbReference type="Proteomes" id="UP001497623">
    <property type="component" value="Unassembled WGS sequence"/>
</dbReference>
<evidence type="ECO:0000256" key="5">
    <source>
        <dbReference type="ARBA" id="ARBA00022840"/>
    </source>
</evidence>
<evidence type="ECO:0000313" key="18">
    <source>
        <dbReference type="Proteomes" id="UP001497623"/>
    </source>
</evidence>
<dbReference type="PROSITE" id="PS00109">
    <property type="entry name" value="PROTEIN_KINASE_TYR"/>
    <property type="match status" value="1"/>
</dbReference>
<dbReference type="PROSITE" id="PS50011">
    <property type="entry name" value="PROTEIN_KINASE_DOM"/>
    <property type="match status" value="1"/>
</dbReference>
<reference evidence="17 18" key="1">
    <citation type="submission" date="2024-05" db="EMBL/GenBank/DDBJ databases">
        <authorList>
            <person name="Wallberg A."/>
        </authorList>
    </citation>
    <scope>NUCLEOTIDE SEQUENCE [LARGE SCALE GENOMIC DNA]</scope>
</reference>
<dbReference type="Gene3D" id="3.30.505.10">
    <property type="entry name" value="SH2 domain"/>
    <property type="match status" value="1"/>
</dbReference>
<dbReference type="EMBL" id="CAXKWB010029338">
    <property type="protein sequence ID" value="CAL4135373.1"/>
    <property type="molecule type" value="Genomic_DNA"/>
</dbReference>
<evidence type="ECO:0000256" key="6">
    <source>
        <dbReference type="ARBA" id="ARBA00022999"/>
    </source>
</evidence>
<evidence type="ECO:0000256" key="7">
    <source>
        <dbReference type="ARBA" id="ARBA00023137"/>
    </source>
</evidence>
<dbReference type="InterPro" id="IPR008266">
    <property type="entry name" value="Tyr_kinase_AS"/>
</dbReference>
<evidence type="ECO:0000313" key="17">
    <source>
        <dbReference type="EMBL" id="CAL4135373.1"/>
    </source>
</evidence>
<evidence type="ECO:0000259" key="14">
    <source>
        <dbReference type="PROSITE" id="PS50001"/>
    </source>
</evidence>
<evidence type="ECO:0000256" key="13">
    <source>
        <dbReference type="SAM" id="MobiDB-lite"/>
    </source>
</evidence>
<feature type="domain" description="SH2" evidence="14">
    <location>
        <begin position="126"/>
        <end position="223"/>
    </location>
</feature>
<dbReference type="InterPro" id="IPR017441">
    <property type="entry name" value="Protein_kinase_ATP_BS"/>
</dbReference>
<dbReference type="FunFam" id="1.10.510.10:FF:000554">
    <property type="entry name" value="Predicted protein"/>
    <property type="match status" value="1"/>
</dbReference>
<dbReference type="InterPro" id="IPR011009">
    <property type="entry name" value="Kinase-like_dom_sf"/>
</dbReference>
<keyword evidence="6 9" id="KW-0727">SH2 domain</keyword>
<feature type="domain" description="Protein kinase" evidence="16">
    <location>
        <begin position="247"/>
        <end position="503"/>
    </location>
</feature>
<sequence length="538" mass="61333">MGSQNPYINMPRAASTTQTAESNMNPAQNASNFQGPYIPYNPTTENCLDDRSGNSYGYLVFETYIVLYDYKKRSEGELSIKEGDVVELFDKVDFDWWFVCNIATKETGYVPPNYIAKRDSLDSQPWYFGGIDRTEACRYLMLSSNEIGSFLVRDSVSENKSNDTTPYSLSVRLGKNVKHYRISKRGNAWCLTCVPNILLNSVEELIDFFKYNSGLCCTLGDPCIRPEKPATMGLSHSDKWELEKSAVKLKKKIGSGKFGDVYAGEVSNVKVAIKTLKKGTMKPECFLREATIMKQLQHKNLIQLYAVCTKEEPIYIITEFMTHGDLLNYLREGEGNTLFENILINMSIQIGKGMSYLEEKNFIHRDLAARNVLVGENNMVKVADFGLARIIEGSEHYASKGGQIPVRWTAPEALAHMRFTIKSDVWSFGILIHEIISRGGTPYEELSNRDILNYLDAGYRMPKDYECSTKLYNIMLKCWDQDPDRRPTFKQLALELEDYHANVNEPQINDRDVTYMQQRRVAPNNTTQSDQLCCCPLQ</sequence>
<dbReference type="InterPro" id="IPR000719">
    <property type="entry name" value="Prot_kinase_dom"/>
</dbReference>
<dbReference type="Gene3D" id="2.30.30.40">
    <property type="entry name" value="SH3 Domains"/>
    <property type="match status" value="1"/>
</dbReference>
<gene>
    <name evidence="17" type="ORF">MNOR_LOCUS27609</name>
</gene>
<dbReference type="InterPro" id="IPR001245">
    <property type="entry name" value="Ser-Thr/Tyr_kinase_cat_dom"/>
</dbReference>
<evidence type="ECO:0000256" key="1">
    <source>
        <dbReference type="ARBA" id="ARBA00022443"/>
    </source>
</evidence>
<keyword evidence="2 12" id="KW-0808">Transferase</keyword>
<dbReference type="PROSITE" id="PS50001">
    <property type="entry name" value="SH2"/>
    <property type="match status" value="1"/>
</dbReference>
<evidence type="ECO:0000256" key="8">
    <source>
        <dbReference type="ARBA" id="ARBA00051245"/>
    </source>
</evidence>
<dbReference type="PRINTS" id="PR00452">
    <property type="entry name" value="SH3DOMAIN"/>
</dbReference>
<dbReference type="GO" id="GO:0048468">
    <property type="term" value="P:cell development"/>
    <property type="evidence" value="ECO:0007669"/>
    <property type="project" value="UniProtKB-ARBA"/>
</dbReference>
<comment type="similarity">
    <text evidence="12">Belongs to the protein kinase superfamily. Tyr protein kinase family.</text>
</comment>
<keyword evidence="5 11" id="KW-0067">ATP-binding</keyword>
<keyword evidence="18" id="KW-1185">Reference proteome</keyword>
<evidence type="ECO:0000259" key="16">
    <source>
        <dbReference type="PROSITE" id="PS50011"/>
    </source>
</evidence>
<dbReference type="InterPro" id="IPR020635">
    <property type="entry name" value="Tyr_kinase_cat_dom"/>
</dbReference>
<dbReference type="SMART" id="SM00219">
    <property type="entry name" value="TyrKc"/>
    <property type="match status" value="1"/>
</dbReference>
<keyword evidence="3 11" id="KW-0547">Nucleotide-binding</keyword>
<dbReference type="Pfam" id="PF07714">
    <property type="entry name" value="PK_Tyr_Ser-Thr"/>
    <property type="match status" value="1"/>
</dbReference>
<dbReference type="Pfam" id="PF00018">
    <property type="entry name" value="SH3_1"/>
    <property type="match status" value="1"/>
</dbReference>
<dbReference type="EC" id="2.7.10.2" evidence="12"/>
<dbReference type="FunFam" id="3.30.200.20:FF:000053">
    <property type="entry name" value="Tyrosine-protein kinase"/>
    <property type="match status" value="1"/>
</dbReference>
<protein>
    <recommendedName>
        <fullName evidence="12">Tyrosine-protein kinase</fullName>
        <ecNumber evidence="12">2.7.10.2</ecNumber>
    </recommendedName>
</protein>
<dbReference type="InterPro" id="IPR036028">
    <property type="entry name" value="SH3-like_dom_sf"/>
</dbReference>
<dbReference type="PROSITE" id="PS50002">
    <property type="entry name" value="SH3"/>
    <property type="match status" value="1"/>
</dbReference>
<dbReference type="InterPro" id="IPR001452">
    <property type="entry name" value="SH3_domain"/>
</dbReference>
<feature type="domain" description="SH3" evidence="15">
    <location>
        <begin position="59"/>
        <end position="120"/>
    </location>
</feature>
<keyword evidence="1 10" id="KW-0728">SH3 domain</keyword>
<feature type="compositionally biased region" description="Polar residues" evidence="13">
    <location>
        <begin position="14"/>
        <end position="34"/>
    </location>
</feature>
<evidence type="ECO:0000256" key="11">
    <source>
        <dbReference type="PROSITE-ProRule" id="PRU10141"/>
    </source>
</evidence>
<dbReference type="Gene3D" id="1.10.510.10">
    <property type="entry name" value="Transferase(Phosphotransferase) domain 1"/>
    <property type="match status" value="1"/>
</dbReference>
<feature type="region of interest" description="Disordered" evidence="13">
    <location>
        <begin position="1"/>
        <end position="36"/>
    </location>
</feature>
<dbReference type="PRINTS" id="PR00401">
    <property type="entry name" value="SH2DOMAIN"/>
</dbReference>
<name>A0AAV2RNW1_MEGNR</name>
<dbReference type="GO" id="GO:0007435">
    <property type="term" value="P:salivary gland morphogenesis"/>
    <property type="evidence" value="ECO:0007669"/>
    <property type="project" value="UniProtKB-ARBA"/>
</dbReference>
<dbReference type="SMART" id="SM00252">
    <property type="entry name" value="SH2"/>
    <property type="match status" value="1"/>
</dbReference>
<evidence type="ECO:0000256" key="10">
    <source>
        <dbReference type="PROSITE-ProRule" id="PRU00192"/>
    </source>
</evidence>
<proteinExistence type="inferred from homology"/>
<dbReference type="SMART" id="SM00326">
    <property type="entry name" value="SH3"/>
    <property type="match status" value="1"/>
</dbReference>
<evidence type="ECO:0000256" key="3">
    <source>
        <dbReference type="ARBA" id="ARBA00022741"/>
    </source>
</evidence>
<evidence type="ECO:0000256" key="4">
    <source>
        <dbReference type="ARBA" id="ARBA00022777"/>
    </source>
</evidence>
<organism evidence="17 18">
    <name type="scientific">Meganyctiphanes norvegica</name>
    <name type="common">Northern krill</name>
    <name type="synonym">Thysanopoda norvegica</name>
    <dbReference type="NCBI Taxonomy" id="48144"/>
    <lineage>
        <taxon>Eukaryota</taxon>
        <taxon>Metazoa</taxon>
        <taxon>Ecdysozoa</taxon>
        <taxon>Arthropoda</taxon>
        <taxon>Crustacea</taxon>
        <taxon>Multicrustacea</taxon>
        <taxon>Malacostraca</taxon>
        <taxon>Eumalacostraca</taxon>
        <taxon>Eucarida</taxon>
        <taxon>Euphausiacea</taxon>
        <taxon>Euphausiidae</taxon>
        <taxon>Meganyctiphanes</taxon>
    </lineage>
</organism>
<evidence type="ECO:0000256" key="12">
    <source>
        <dbReference type="RuleBase" id="RU362096"/>
    </source>
</evidence>
<dbReference type="GO" id="GO:0004715">
    <property type="term" value="F:non-membrane spanning protein tyrosine kinase activity"/>
    <property type="evidence" value="ECO:0007669"/>
    <property type="project" value="UniProtKB-EC"/>
</dbReference>
<dbReference type="SUPFAM" id="SSF56112">
    <property type="entry name" value="Protein kinase-like (PK-like)"/>
    <property type="match status" value="1"/>
</dbReference>
<accession>A0AAV2RNW1</accession>
<dbReference type="GO" id="GO:0005524">
    <property type="term" value="F:ATP binding"/>
    <property type="evidence" value="ECO:0007669"/>
    <property type="project" value="UniProtKB-UniRule"/>
</dbReference>
<comment type="caution">
    <text evidence="17">The sequence shown here is derived from an EMBL/GenBank/DDBJ whole genome shotgun (WGS) entry which is preliminary data.</text>
</comment>
<dbReference type="GO" id="GO:0030036">
    <property type="term" value="P:actin cytoskeleton organization"/>
    <property type="evidence" value="ECO:0007669"/>
    <property type="project" value="UniProtKB-ARBA"/>
</dbReference>